<dbReference type="EMBL" id="QLNI01000006">
    <property type="protein sequence ID" value="RAM03248.1"/>
    <property type="molecule type" value="Genomic_DNA"/>
</dbReference>
<comment type="subunit">
    <text evidence="7">Consists of a catalytic RNA component (M1 or rnpB) and a protein subunit.</text>
</comment>
<sequence length="115" mass="13262">MSNFSLPKDVRLRKRAEFLKLSRHGRKIRTSYFIAAVSKGTEKNNRIGITVSKKVGNAVARNRIKRLVREYFRHRKNFVSGTNDISIIARKGLTALSNKQIYEKLNKLFEKIALA</sequence>
<evidence type="ECO:0000256" key="1">
    <source>
        <dbReference type="ARBA" id="ARBA00002663"/>
    </source>
</evidence>
<dbReference type="Pfam" id="PF00825">
    <property type="entry name" value="Ribonuclease_P"/>
    <property type="match status" value="1"/>
</dbReference>
<dbReference type="NCBIfam" id="TIGR00188">
    <property type="entry name" value="rnpA"/>
    <property type="match status" value="1"/>
</dbReference>
<dbReference type="EMBL" id="CP036313">
    <property type="protein sequence ID" value="QBH12513.1"/>
    <property type="molecule type" value="Genomic_DNA"/>
</dbReference>
<dbReference type="SUPFAM" id="SSF54211">
    <property type="entry name" value="Ribosomal protein S5 domain 2-like"/>
    <property type="match status" value="1"/>
</dbReference>
<proteinExistence type="inferred from homology"/>
<dbReference type="PANTHER" id="PTHR33992">
    <property type="entry name" value="RIBONUCLEASE P PROTEIN COMPONENT"/>
    <property type="match status" value="1"/>
</dbReference>
<dbReference type="PROSITE" id="PS00648">
    <property type="entry name" value="RIBONUCLEASE_P"/>
    <property type="match status" value="1"/>
</dbReference>
<evidence type="ECO:0000256" key="6">
    <source>
        <dbReference type="ARBA" id="ARBA00022884"/>
    </source>
</evidence>
<evidence type="ECO:0000256" key="2">
    <source>
        <dbReference type="ARBA" id="ARBA00022694"/>
    </source>
</evidence>
<accession>A0A328FF41</accession>
<reference evidence="9 12" key="2">
    <citation type="submission" date="2019-02" db="EMBL/GenBank/DDBJ databases">
        <title>Complete genome sequence of Desulfobacter hydrogenophilus AcRS1.</title>
        <authorList>
            <person name="Marietou A."/>
            <person name="Lund M.B."/>
            <person name="Marshall I.P.G."/>
            <person name="Schreiber L."/>
            <person name="Jorgensen B."/>
        </authorList>
    </citation>
    <scope>NUCLEOTIDE SEQUENCE [LARGE SCALE GENOMIC DNA]</scope>
    <source>
        <strain evidence="9 12">AcRS1</strain>
    </source>
</reference>
<protein>
    <recommendedName>
        <fullName evidence="7 8">Ribonuclease P protein component</fullName>
        <shortName evidence="7">RNase P protein</shortName>
        <shortName evidence="7">RNaseP protein</shortName>
        <ecNumber evidence="7 8">3.1.26.5</ecNumber>
    </recommendedName>
    <alternativeName>
        <fullName evidence="7">Protein C5</fullName>
    </alternativeName>
</protein>
<dbReference type="Proteomes" id="UP000248798">
    <property type="component" value="Unassembled WGS sequence"/>
</dbReference>
<dbReference type="AlphaFoldDB" id="A0A328FF41"/>
<dbReference type="RefSeq" id="WP_111953948.1">
    <property type="nucleotide sequence ID" value="NZ_CP036313.1"/>
</dbReference>
<dbReference type="Proteomes" id="UP000293902">
    <property type="component" value="Chromosome"/>
</dbReference>
<evidence type="ECO:0000313" key="12">
    <source>
        <dbReference type="Proteomes" id="UP000293902"/>
    </source>
</evidence>
<dbReference type="HAMAP" id="MF_00227">
    <property type="entry name" value="RNase_P"/>
    <property type="match status" value="1"/>
</dbReference>
<comment type="function">
    <text evidence="1 7">RNaseP catalyzes the removal of the 5'-leader sequence from pre-tRNA to produce the mature 5'-terminus. It can also cleave other RNA substrates such as 4.5S RNA. The protein component plays an auxiliary but essential role in vivo by binding to the 5'-leader sequence and broadening the substrate specificity of the ribozyme.</text>
</comment>
<dbReference type="OrthoDB" id="9810867at2"/>
<reference evidence="10 11" key="1">
    <citation type="submission" date="2018-06" db="EMBL/GenBank/DDBJ databases">
        <title>Complete Genome Sequence of Desulfobacter hydrogenophilus (DSM3380).</title>
        <authorList>
            <person name="Marietou A."/>
            <person name="Schreiber L."/>
            <person name="Marshall I."/>
            <person name="Jorgensen B."/>
        </authorList>
    </citation>
    <scope>NUCLEOTIDE SEQUENCE [LARGE SCALE GENOMIC DNA]</scope>
    <source>
        <strain evidence="10 11">DSM 3380</strain>
    </source>
</reference>
<keyword evidence="12" id="KW-1185">Reference proteome</keyword>
<evidence type="ECO:0000256" key="3">
    <source>
        <dbReference type="ARBA" id="ARBA00022722"/>
    </source>
</evidence>
<evidence type="ECO:0000256" key="5">
    <source>
        <dbReference type="ARBA" id="ARBA00022801"/>
    </source>
</evidence>
<name>A0A328FF41_9BACT</name>
<keyword evidence="5 7" id="KW-0378">Hydrolase</keyword>
<dbReference type="PANTHER" id="PTHR33992:SF1">
    <property type="entry name" value="RIBONUCLEASE P PROTEIN COMPONENT"/>
    <property type="match status" value="1"/>
</dbReference>
<dbReference type="GO" id="GO:0030677">
    <property type="term" value="C:ribonuclease P complex"/>
    <property type="evidence" value="ECO:0007669"/>
    <property type="project" value="TreeGrafter"/>
</dbReference>
<dbReference type="GO" id="GO:0001682">
    <property type="term" value="P:tRNA 5'-leader removal"/>
    <property type="evidence" value="ECO:0007669"/>
    <property type="project" value="UniProtKB-UniRule"/>
</dbReference>
<keyword evidence="6 7" id="KW-0694">RNA-binding</keyword>
<dbReference type="EC" id="3.1.26.5" evidence="7 8"/>
<dbReference type="InterPro" id="IPR020568">
    <property type="entry name" value="Ribosomal_Su5_D2-typ_SF"/>
</dbReference>
<evidence type="ECO:0000256" key="8">
    <source>
        <dbReference type="NCBIfam" id="TIGR00188"/>
    </source>
</evidence>
<keyword evidence="4 7" id="KW-0255">Endonuclease</keyword>
<gene>
    <name evidence="7 10" type="primary">rnpA</name>
    <name evidence="10" type="ORF">DO021_03975</name>
    <name evidence="9" type="ORF">EYB58_06055</name>
</gene>
<dbReference type="GO" id="GO:0004526">
    <property type="term" value="F:ribonuclease P activity"/>
    <property type="evidence" value="ECO:0007669"/>
    <property type="project" value="UniProtKB-UniRule"/>
</dbReference>
<dbReference type="InterPro" id="IPR000100">
    <property type="entry name" value="RNase_P"/>
</dbReference>
<dbReference type="InterPro" id="IPR020539">
    <property type="entry name" value="RNase_P_CS"/>
</dbReference>
<dbReference type="GO" id="GO:0042781">
    <property type="term" value="F:3'-tRNA processing endoribonuclease activity"/>
    <property type="evidence" value="ECO:0007669"/>
    <property type="project" value="TreeGrafter"/>
</dbReference>
<keyword evidence="2 7" id="KW-0819">tRNA processing</keyword>
<organism evidence="10 11">
    <name type="scientific">Desulfobacter hydrogenophilus</name>
    <dbReference type="NCBI Taxonomy" id="2291"/>
    <lineage>
        <taxon>Bacteria</taxon>
        <taxon>Pseudomonadati</taxon>
        <taxon>Thermodesulfobacteriota</taxon>
        <taxon>Desulfobacteria</taxon>
        <taxon>Desulfobacterales</taxon>
        <taxon>Desulfobacteraceae</taxon>
        <taxon>Desulfobacter</taxon>
    </lineage>
</organism>
<evidence type="ECO:0000256" key="7">
    <source>
        <dbReference type="HAMAP-Rule" id="MF_00227"/>
    </source>
</evidence>
<evidence type="ECO:0000313" key="11">
    <source>
        <dbReference type="Proteomes" id="UP000248798"/>
    </source>
</evidence>
<evidence type="ECO:0000313" key="10">
    <source>
        <dbReference type="EMBL" id="RAM03248.1"/>
    </source>
</evidence>
<keyword evidence="3 7" id="KW-0540">Nuclease</keyword>
<evidence type="ECO:0000256" key="4">
    <source>
        <dbReference type="ARBA" id="ARBA00022759"/>
    </source>
</evidence>
<comment type="catalytic activity">
    <reaction evidence="7">
        <text>Endonucleolytic cleavage of RNA, removing 5'-extranucleotides from tRNA precursor.</text>
        <dbReference type="EC" id="3.1.26.5"/>
    </reaction>
</comment>
<comment type="similarity">
    <text evidence="7">Belongs to the RnpA family.</text>
</comment>
<evidence type="ECO:0000313" key="9">
    <source>
        <dbReference type="EMBL" id="QBH12513.1"/>
    </source>
</evidence>
<dbReference type="Gene3D" id="3.30.230.10">
    <property type="match status" value="1"/>
</dbReference>
<dbReference type="GO" id="GO:0000049">
    <property type="term" value="F:tRNA binding"/>
    <property type="evidence" value="ECO:0007669"/>
    <property type="project" value="UniProtKB-UniRule"/>
</dbReference>
<dbReference type="InterPro" id="IPR014721">
    <property type="entry name" value="Ribsml_uS5_D2-typ_fold_subgr"/>
</dbReference>